<evidence type="ECO:0000313" key="2">
    <source>
        <dbReference type="Proteomes" id="UP001445076"/>
    </source>
</evidence>
<accession>A0AAW0WTY1</accession>
<feature type="non-terminal residue" evidence="1">
    <location>
        <position position="1"/>
    </location>
</feature>
<reference evidence="1 2" key="1">
    <citation type="journal article" date="2024" name="BMC Genomics">
        <title>Genome assembly of redclaw crayfish (Cherax quadricarinatus) provides insights into its immune adaptation and hypoxia tolerance.</title>
        <authorList>
            <person name="Liu Z."/>
            <person name="Zheng J."/>
            <person name="Li H."/>
            <person name="Fang K."/>
            <person name="Wang S."/>
            <person name="He J."/>
            <person name="Zhou D."/>
            <person name="Weng S."/>
            <person name="Chi M."/>
            <person name="Gu Z."/>
            <person name="He J."/>
            <person name="Li F."/>
            <person name="Wang M."/>
        </authorList>
    </citation>
    <scope>NUCLEOTIDE SEQUENCE [LARGE SCALE GENOMIC DNA]</scope>
    <source>
        <strain evidence="1">ZL_2023a</strain>
    </source>
</reference>
<keyword evidence="2" id="KW-1185">Reference proteome</keyword>
<proteinExistence type="predicted"/>
<dbReference type="Proteomes" id="UP001445076">
    <property type="component" value="Unassembled WGS sequence"/>
</dbReference>
<name>A0AAW0WTY1_CHEQU</name>
<evidence type="ECO:0000313" key="1">
    <source>
        <dbReference type="EMBL" id="KAK8735097.1"/>
    </source>
</evidence>
<comment type="caution">
    <text evidence="1">The sequence shown here is derived from an EMBL/GenBank/DDBJ whole genome shotgun (WGS) entry which is preliminary data.</text>
</comment>
<gene>
    <name evidence="1" type="ORF">OTU49_005491</name>
</gene>
<dbReference type="EMBL" id="JARKIK010000048">
    <property type="protein sequence ID" value="KAK8735097.1"/>
    <property type="molecule type" value="Genomic_DNA"/>
</dbReference>
<protein>
    <submittedName>
        <fullName evidence="1">Uncharacterized protein</fullName>
    </submittedName>
</protein>
<feature type="non-terminal residue" evidence="1">
    <location>
        <position position="115"/>
    </location>
</feature>
<organism evidence="1 2">
    <name type="scientific">Cherax quadricarinatus</name>
    <name type="common">Australian red claw crayfish</name>
    <dbReference type="NCBI Taxonomy" id="27406"/>
    <lineage>
        <taxon>Eukaryota</taxon>
        <taxon>Metazoa</taxon>
        <taxon>Ecdysozoa</taxon>
        <taxon>Arthropoda</taxon>
        <taxon>Crustacea</taxon>
        <taxon>Multicrustacea</taxon>
        <taxon>Malacostraca</taxon>
        <taxon>Eumalacostraca</taxon>
        <taxon>Eucarida</taxon>
        <taxon>Decapoda</taxon>
        <taxon>Pleocyemata</taxon>
        <taxon>Astacidea</taxon>
        <taxon>Parastacoidea</taxon>
        <taxon>Parastacidae</taxon>
        <taxon>Cherax</taxon>
    </lineage>
</organism>
<sequence>SYLSICLLSYFPAATLFTPISAPLSTPTLYTPVCSFSFLHTPLPTLPLSSCASSFYSCSCFSFFFSSYSSSYPLFVFFPAAAAPPTPTPNPPPRTLRSPSHSTFLLFAFHFFFYS</sequence>
<dbReference type="AlphaFoldDB" id="A0AAW0WTY1"/>